<dbReference type="SUPFAM" id="SSF54001">
    <property type="entry name" value="Cysteine proteinases"/>
    <property type="match status" value="1"/>
</dbReference>
<comment type="similarity">
    <text evidence="1">Belongs to the peptidase C40 family.</text>
</comment>
<evidence type="ECO:0000256" key="4">
    <source>
        <dbReference type="ARBA" id="ARBA00022801"/>
    </source>
</evidence>
<keyword evidence="5" id="KW-0788">Thiol protease</keyword>
<dbReference type="PANTHER" id="PTHR47053">
    <property type="entry name" value="MUREIN DD-ENDOPEPTIDASE MEPH-RELATED"/>
    <property type="match status" value="1"/>
</dbReference>
<evidence type="ECO:0000313" key="8">
    <source>
        <dbReference type="EMBL" id="TPR26172.1"/>
    </source>
</evidence>
<gene>
    <name evidence="8" type="ORF">DY114_00295</name>
</gene>
<dbReference type="Proteomes" id="UP000777560">
    <property type="component" value="Unassembled WGS sequence"/>
</dbReference>
<dbReference type="Pfam" id="PF00877">
    <property type="entry name" value="NLPC_P60"/>
    <property type="match status" value="1"/>
</dbReference>
<dbReference type="EMBL" id="QUAV01000001">
    <property type="protein sequence ID" value="TPR26172.1"/>
    <property type="molecule type" value="Genomic_DNA"/>
</dbReference>
<dbReference type="InterPro" id="IPR025987">
    <property type="entry name" value="GW_dom"/>
</dbReference>
<keyword evidence="9" id="KW-1185">Reference proteome</keyword>
<feature type="domain" description="NlpC/P60" evidence="7">
    <location>
        <begin position="194"/>
        <end position="330"/>
    </location>
</feature>
<protein>
    <submittedName>
        <fullName evidence="8">NlpC/P60 family protein</fullName>
    </submittedName>
</protein>
<sequence length="332" mass="38076">MKKKYQNKLYMLLSISLMVIGFNVGLNYFNVSASNTTYNKPYHAKKVLYHIKYNYYKAPNQQHKVSSAKHDYKKKFKLTRIAKSSPKVTYVKTKKGWINHNAFAQWVTGFGHMNYSMQVSGHNADLYNQPKNTKGYRKLATTESLGLLNKWVTVNGRAETNAKKGYYRFNYDGQNYYIAGKYLKFNLNGLTGNNYKIEKAFKAGYKFYGKSPYAWGKGRTLSSVKAHHFDCSSFVHYIYSKAGIHLGSMSNATTFSLRNMGKPVNYKHMKRGDIFFFNDKSEGAFCHVGFYLGNGLFMHDSPSADTGGVGISSLKDPHWSSRFNHTVRRIVY</sequence>
<comment type="caution">
    <text evidence="8">The sequence shown here is derived from an EMBL/GenBank/DDBJ whole genome shotgun (WGS) entry which is preliminary data.</text>
</comment>
<evidence type="ECO:0000256" key="2">
    <source>
        <dbReference type="ARBA" id="ARBA00022670"/>
    </source>
</evidence>
<dbReference type="Gene3D" id="2.30.30.170">
    <property type="match status" value="1"/>
</dbReference>
<dbReference type="InterPro" id="IPR051202">
    <property type="entry name" value="Peptidase_C40"/>
</dbReference>
<feature type="transmembrane region" description="Helical" evidence="6">
    <location>
        <begin position="9"/>
        <end position="29"/>
    </location>
</feature>
<dbReference type="InterPro" id="IPR038765">
    <property type="entry name" value="Papain-like_cys_pep_sf"/>
</dbReference>
<dbReference type="PANTHER" id="PTHR47053:SF1">
    <property type="entry name" value="MUREIN DD-ENDOPEPTIDASE MEPH-RELATED"/>
    <property type="match status" value="1"/>
</dbReference>
<keyword evidence="3" id="KW-0732">Signal</keyword>
<proteinExistence type="inferred from homology"/>
<dbReference type="PROSITE" id="PS51935">
    <property type="entry name" value="NLPC_P60"/>
    <property type="match status" value="1"/>
</dbReference>
<evidence type="ECO:0000256" key="1">
    <source>
        <dbReference type="ARBA" id="ARBA00007074"/>
    </source>
</evidence>
<reference evidence="8 9" key="1">
    <citation type="submission" date="2018-08" db="EMBL/GenBank/DDBJ databases">
        <title>Comparative genomics of wild bee and flower associated Lactobacillus reveals potential adaptation to the bee host.</title>
        <authorList>
            <person name="Vuong H.Q."/>
            <person name="Mcfrederick Q.S."/>
        </authorList>
    </citation>
    <scope>NUCLEOTIDE SEQUENCE [LARGE SCALE GENOMIC DNA]</scope>
    <source>
        <strain evidence="8 9">HV_13</strain>
    </source>
</reference>
<accession>A0ABY2Z3A6</accession>
<dbReference type="Pfam" id="PF13457">
    <property type="entry name" value="GW"/>
    <property type="match status" value="1"/>
</dbReference>
<name>A0ABY2Z3A6_9LACO</name>
<evidence type="ECO:0000256" key="5">
    <source>
        <dbReference type="ARBA" id="ARBA00022807"/>
    </source>
</evidence>
<dbReference type="InterPro" id="IPR000064">
    <property type="entry name" value="NLP_P60_dom"/>
</dbReference>
<keyword evidence="6" id="KW-1133">Transmembrane helix</keyword>
<dbReference type="RefSeq" id="WP_140925695.1">
    <property type="nucleotide sequence ID" value="NZ_QUAU01000001.1"/>
</dbReference>
<keyword evidence="2" id="KW-0645">Protease</keyword>
<evidence type="ECO:0000256" key="3">
    <source>
        <dbReference type="ARBA" id="ARBA00022729"/>
    </source>
</evidence>
<dbReference type="InterPro" id="IPR038200">
    <property type="entry name" value="GW_dom_sf"/>
</dbReference>
<dbReference type="Gene3D" id="3.90.1720.10">
    <property type="entry name" value="endopeptidase domain like (from Nostoc punctiforme)"/>
    <property type="match status" value="1"/>
</dbReference>
<evidence type="ECO:0000256" key="6">
    <source>
        <dbReference type="SAM" id="Phobius"/>
    </source>
</evidence>
<organism evidence="8 9">
    <name type="scientific">Apilactobacillus micheneri</name>
    <dbReference type="NCBI Taxonomy" id="1899430"/>
    <lineage>
        <taxon>Bacteria</taxon>
        <taxon>Bacillati</taxon>
        <taxon>Bacillota</taxon>
        <taxon>Bacilli</taxon>
        <taxon>Lactobacillales</taxon>
        <taxon>Lactobacillaceae</taxon>
        <taxon>Apilactobacillus</taxon>
    </lineage>
</organism>
<keyword evidence="6" id="KW-0472">Membrane</keyword>
<keyword evidence="6" id="KW-0812">Transmembrane</keyword>
<evidence type="ECO:0000259" key="7">
    <source>
        <dbReference type="PROSITE" id="PS51935"/>
    </source>
</evidence>
<keyword evidence="4" id="KW-0378">Hydrolase</keyword>
<evidence type="ECO:0000313" key="9">
    <source>
        <dbReference type="Proteomes" id="UP000777560"/>
    </source>
</evidence>